<feature type="transmembrane region" description="Helical" evidence="2">
    <location>
        <begin position="227"/>
        <end position="245"/>
    </location>
</feature>
<feature type="transmembrane region" description="Helical" evidence="2">
    <location>
        <begin position="72"/>
        <end position="92"/>
    </location>
</feature>
<feature type="region of interest" description="Disordered" evidence="1">
    <location>
        <begin position="1"/>
        <end position="32"/>
    </location>
</feature>
<evidence type="ECO:0000313" key="4">
    <source>
        <dbReference type="Proteomes" id="UP000317648"/>
    </source>
</evidence>
<dbReference type="Proteomes" id="UP000317648">
    <property type="component" value="Chromosome"/>
</dbReference>
<accession>A0A518DTR9</accession>
<keyword evidence="2" id="KW-0812">Transmembrane</keyword>
<dbReference type="RefSeq" id="WP_145053999.1">
    <property type="nucleotide sequence ID" value="NZ_CP036433.1"/>
</dbReference>
<protein>
    <submittedName>
        <fullName evidence="3">Uncharacterized protein</fullName>
    </submittedName>
</protein>
<proteinExistence type="predicted"/>
<keyword evidence="2" id="KW-1133">Transmembrane helix</keyword>
<dbReference type="EMBL" id="CP036433">
    <property type="protein sequence ID" value="QDU95233.1"/>
    <property type="molecule type" value="Genomic_DNA"/>
</dbReference>
<gene>
    <name evidence="3" type="ORF">Pla8534_30480</name>
</gene>
<feature type="compositionally biased region" description="Acidic residues" evidence="1">
    <location>
        <begin position="7"/>
        <end position="23"/>
    </location>
</feature>
<feature type="transmembrane region" description="Helical" evidence="2">
    <location>
        <begin position="251"/>
        <end position="270"/>
    </location>
</feature>
<dbReference type="KEGG" id="lcre:Pla8534_30480"/>
<dbReference type="AlphaFoldDB" id="A0A518DTR9"/>
<evidence type="ECO:0000313" key="3">
    <source>
        <dbReference type="EMBL" id="QDU95233.1"/>
    </source>
</evidence>
<organism evidence="3 4">
    <name type="scientific">Lignipirellula cremea</name>
    <dbReference type="NCBI Taxonomy" id="2528010"/>
    <lineage>
        <taxon>Bacteria</taxon>
        <taxon>Pseudomonadati</taxon>
        <taxon>Planctomycetota</taxon>
        <taxon>Planctomycetia</taxon>
        <taxon>Pirellulales</taxon>
        <taxon>Pirellulaceae</taxon>
        <taxon>Lignipirellula</taxon>
    </lineage>
</organism>
<reference evidence="3 4" key="1">
    <citation type="submission" date="2019-02" db="EMBL/GenBank/DDBJ databases">
        <title>Deep-cultivation of Planctomycetes and their phenomic and genomic characterization uncovers novel biology.</title>
        <authorList>
            <person name="Wiegand S."/>
            <person name="Jogler M."/>
            <person name="Boedeker C."/>
            <person name="Pinto D."/>
            <person name="Vollmers J."/>
            <person name="Rivas-Marin E."/>
            <person name="Kohn T."/>
            <person name="Peeters S.H."/>
            <person name="Heuer A."/>
            <person name="Rast P."/>
            <person name="Oberbeckmann S."/>
            <person name="Bunk B."/>
            <person name="Jeske O."/>
            <person name="Meyerdierks A."/>
            <person name="Storesund J.E."/>
            <person name="Kallscheuer N."/>
            <person name="Luecker S."/>
            <person name="Lage O.M."/>
            <person name="Pohl T."/>
            <person name="Merkel B.J."/>
            <person name="Hornburger P."/>
            <person name="Mueller R.-W."/>
            <person name="Bruemmer F."/>
            <person name="Labrenz M."/>
            <person name="Spormann A.M."/>
            <person name="Op den Camp H."/>
            <person name="Overmann J."/>
            <person name="Amann R."/>
            <person name="Jetten M.S.M."/>
            <person name="Mascher T."/>
            <person name="Medema M.H."/>
            <person name="Devos D.P."/>
            <person name="Kaster A.-K."/>
            <person name="Ovreas L."/>
            <person name="Rohde M."/>
            <person name="Galperin M.Y."/>
            <person name="Jogler C."/>
        </authorList>
    </citation>
    <scope>NUCLEOTIDE SEQUENCE [LARGE SCALE GENOMIC DNA]</scope>
    <source>
        <strain evidence="3 4">Pla85_3_4</strain>
    </source>
</reference>
<evidence type="ECO:0000256" key="1">
    <source>
        <dbReference type="SAM" id="MobiDB-lite"/>
    </source>
</evidence>
<sequence>MPLDSPPPEEDFEGEEVVTDESIPEGTAPPPLDGFRLTPQQVLMANWMLATHCVLAALVATCIRWEIRGAHWQVSICLGLTLANISLGGAWLAWGRANLVLRVGGLLALAALGGGAMGELTMVSRREFFSVQLVIACQVALLGLGLRVRGFDFYHDKQPARPASRWRFSVWNLMSLMTALAIGSATVNWFFVRVEWLTTIAMFVVGSATLGLVAIVGIGWRPQPGTVLLIPAVFVIGLCMNWGVYHGQIQFALMQTFVQAIALLAAMLLLRSTGLRFGRRAEEESEGVRS</sequence>
<feature type="transmembrane region" description="Helical" evidence="2">
    <location>
        <begin position="129"/>
        <end position="148"/>
    </location>
</feature>
<feature type="transmembrane region" description="Helical" evidence="2">
    <location>
        <begin position="169"/>
        <end position="191"/>
    </location>
</feature>
<name>A0A518DTR9_9BACT</name>
<keyword evidence="4" id="KW-1185">Reference proteome</keyword>
<feature type="transmembrane region" description="Helical" evidence="2">
    <location>
        <begin position="45"/>
        <end position="66"/>
    </location>
</feature>
<feature type="transmembrane region" description="Helical" evidence="2">
    <location>
        <begin position="99"/>
        <end position="117"/>
    </location>
</feature>
<evidence type="ECO:0000256" key="2">
    <source>
        <dbReference type="SAM" id="Phobius"/>
    </source>
</evidence>
<keyword evidence="2" id="KW-0472">Membrane</keyword>
<feature type="transmembrane region" description="Helical" evidence="2">
    <location>
        <begin position="197"/>
        <end position="220"/>
    </location>
</feature>